<dbReference type="Pfam" id="PF01663">
    <property type="entry name" value="Phosphodiest"/>
    <property type="match status" value="1"/>
</dbReference>
<sequence length="717" mass="82610">MSNNAAVFCLLLSVLSVVIFSFGFFRQRNSLNGNESVCAEDRSKIRSNSKFVLVVIDAFAFEFVNEYPEELKFLLNKSDRLFKAHVQAPTVTLPRLKAIVSGTVPTYLDVIFNYATLEFKEDNWIKRAKDNGYRIRFYGDDTWLKMFPTAFDKYDGTVSFYVTDYTEVDNNVTRHLDYDLSHQDEWEVMILHYLGLDHIGHSLGGKSEKIREKLKEMDGIVEDISMKLNGNYTMIILGDHGMTENGGHGGSEPRESYVPIIMKTNGMSDNRGQVKLIEQVDVIPTISEILNLCIPLNNLGISFNAPSGDDNKNAFEILAKNVKQFVNLFKYEMDLSNLERYCKVEKNYEKCRVEMRNIQFDVLNSLQNLDYNSIYLSFLLMITGFLSFIFFVDLHKLRYIDLGFIVIPSFLWGSSSFIEEEHDVLNFIVPSFVLANLLITEKPTKVFVINAFFLMVVHRIVRIPYEFKRRRWLMEDIQEPEYTYIIVILFFITALIPVVKDWWTLRNTRKDFKLLVNISIVTVITLVKHGFIELPVYPQLLVMATFFTVNIHFGLSLWYYFICDFKDLISVLLCQTAGIYVTRLKLESSSLLVLVLSASFFYTGASNTLSSVDVNGGYAGLRGYNIVIVGAQIALKAYLGPINVFLGSELHSQKKHDDFLPLMTLFRCLSMTVITVILFWQRNHLFVWSVFAPKFLFESTHLLVFTVFSLPKLICNR</sequence>
<dbReference type="CDD" id="cd16024">
    <property type="entry name" value="GPI_EPT_2"/>
    <property type="match status" value="1"/>
</dbReference>
<dbReference type="Proteomes" id="UP000659654">
    <property type="component" value="Unassembled WGS sequence"/>
</dbReference>
<dbReference type="EMBL" id="CAJFCV020000002">
    <property type="protein sequence ID" value="CAG9099516.1"/>
    <property type="molecule type" value="Genomic_DNA"/>
</dbReference>
<dbReference type="EMBL" id="CAJFDI010000002">
    <property type="protein sequence ID" value="CAD5216413.1"/>
    <property type="molecule type" value="Genomic_DNA"/>
</dbReference>
<evidence type="ECO:0000256" key="5">
    <source>
        <dbReference type="ARBA" id="ARBA00022679"/>
    </source>
</evidence>
<feature type="transmembrane region" description="Helical" evidence="11">
    <location>
        <begin position="538"/>
        <end position="563"/>
    </location>
</feature>
<dbReference type="WBParaSite" id="BXY_1742700.1">
    <property type="protein sequence ID" value="BXY_1742700.1"/>
    <property type="gene ID" value="BXY_1742700"/>
</dbReference>
<evidence type="ECO:0000256" key="3">
    <source>
        <dbReference type="ARBA" id="ARBA00005315"/>
    </source>
</evidence>
<evidence type="ECO:0000313" key="14">
    <source>
        <dbReference type="EMBL" id="CAG9099516.1"/>
    </source>
</evidence>
<dbReference type="PANTHER" id="PTHR23072:SF0">
    <property type="entry name" value="GPI ETHANOLAMINE PHOSPHATE TRANSFERASE 2"/>
    <property type="match status" value="1"/>
</dbReference>
<dbReference type="PANTHER" id="PTHR23072">
    <property type="entry name" value="PHOSPHATIDYLINOSITOL GLYCAN-RELATED"/>
    <property type="match status" value="1"/>
</dbReference>
<protein>
    <submittedName>
        <fullName evidence="13">(pine wood nematode) hypothetical protein</fullName>
    </submittedName>
</protein>
<feature type="transmembrane region" description="Helical" evidence="11">
    <location>
        <begin position="446"/>
        <end position="462"/>
    </location>
</feature>
<dbReference type="UniPathway" id="UPA00196"/>
<keyword evidence="9 11" id="KW-0472">Membrane</keyword>
<dbReference type="InterPro" id="IPR037674">
    <property type="entry name" value="PIG-G_N"/>
</dbReference>
<dbReference type="SMR" id="A0A1I7SWJ6"/>
<evidence type="ECO:0000256" key="4">
    <source>
        <dbReference type="ARBA" id="ARBA00022502"/>
    </source>
</evidence>
<evidence type="ECO:0000313" key="17">
    <source>
        <dbReference type="WBParaSite" id="BXY_1742700.1"/>
    </source>
</evidence>
<dbReference type="GO" id="GO:0005789">
    <property type="term" value="C:endoplasmic reticulum membrane"/>
    <property type="evidence" value="ECO:0007669"/>
    <property type="project" value="UniProtKB-SubCell"/>
</dbReference>
<gene>
    <name evidence="13" type="ORF">BXYJ_LOCUS4517</name>
</gene>
<feature type="transmembrane region" description="Helical" evidence="11">
    <location>
        <begin position="584"/>
        <end position="603"/>
    </location>
</feature>
<comment type="pathway">
    <text evidence="2">Glycolipid biosynthesis; glycosylphosphatidylinositol-anchor biosynthesis.</text>
</comment>
<evidence type="ECO:0000313" key="15">
    <source>
        <dbReference type="Proteomes" id="UP000095284"/>
    </source>
</evidence>
<dbReference type="GO" id="GO:0051267">
    <property type="term" value="F:CP2 mannose-ethanolamine phosphotransferase activity"/>
    <property type="evidence" value="ECO:0007669"/>
    <property type="project" value="TreeGrafter"/>
</dbReference>
<evidence type="ECO:0000256" key="6">
    <source>
        <dbReference type="ARBA" id="ARBA00022692"/>
    </source>
</evidence>
<keyword evidence="6 11" id="KW-0812">Transmembrane</keyword>
<evidence type="ECO:0000256" key="8">
    <source>
        <dbReference type="ARBA" id="ARBA00022989"/>
    </source>
</evidence>
<dbReference type="OrthoDB" id="272139at2759"/>
<keyword evidence="5" id="KW-0808">Transferase</keyword>
<dbReference type="InterPro" id="IPR045687">
    <property type="entry name" value="PIGG/GPI7_C"/>
</dbReference>
<dbReference type="Proteomes" id="UP000582659">
    <property type="component" value="Unassembled WGS sequence"/>
</dbReference>
<dbReference type="Proteomes" id="UP000095284">
    <property type="component" value="Unplaced"/>
</dbReference>
<comment type="subcellular location">
    <subcellularLocation>
        <location evidence="1">Endoplasmic reticulum membrane</location>
        <topology evidence="1">Multi-pass membrane protein</topology>
    </subcellularLocation>
</comment>
<dbReference type="AlphaFoldDB" id="A0A1I7SWJ6"/>
<keyword evidence="16" id="KW-1185">Reference proteome</keyword>
<dbReference type="Gene3D" id="3.40.720.10">
    <property type="entry name" value="Alkaline Phosphatase, subunit A"/>
    <property type="match status" value="1"/>
</dbReference>
<evidence type="ECO:0000256" key="2">
    <source>
        <dbReference type="ARBA" id="ARBA00004687"/>
    </source>
</evidence>
<keyword evidence="7" id="KW-0256">Endoplasmic reticulum</keyword>
<feature type="transmembrane region" description="Helical" evidence="11">
    <location>
        <begin position="623"/>
        <end position="647"/>
    </location>
</feature>
<evidence type="ECO:0000256" key="7">
    <source>
        <dbReference type="ARBA" id="ARBA00022824"/>
    </source>
</evidence>
<feature type="transmembrane region" description="Helical" evidence="11">
    <location>
        <begin position="514"/>
        <end position="532"/>
    </location>
</feature>
<dbReference type="GO" id="GO:0006506">
    <property type="term" value="P:GPI anchor biosynthetic process"/>
    <property type="evidence" value="ECO:0007669"/>
    <property type="project" value="UniProtKB-UniPathway"/>
</dbReference>
<keyword evidence="4" id="KW-0337">GPI-anchor biosynthesis</keyword>
<feature type="domain" description="GPI ethanolamine phosphate transferase 2 C-terminal" evidence="12">
    <location>
        <begin position="584"/>
        <end position="698"/>
    </location>
</feature>
<feature type="transmembrane region" description="Helical" evidence="11">
    <location>
        <begin position="482"/>
        <end position="502"/>
    </location>
</feature>
<dbReference type="SUPFAM" id="SSF53649">
    <property type="entry name" value="Alkaline phosphatase-like"/>
    <property type="match status" value="1"/>
</dbReference>
<dbReference type="InterPro" id="IPR039527">
    <property type="entry name" value="PIGG/GPI7"/>
</dbReference>
<dbReference type="InterPro" id="IPR017850">
    <property type="entry name" value="Alkaline_phosphatase_core_sf"/>
</dbReference>
<evidence type="ECO:0000313" key="13">
    <source>
        <dbReference type="EMBL" id="CAD5216413.1"/>
    </source>
</evidence>
<proteinExistence type="inferred from homology"/>
<dbReference type="Pfam" id="PF19316">
    <property type="entry name" value="PIGO_PIGG"/>
    <property type="match status" value="1"/>
</dbReference>
<evidence type="ECO:0000256" key="11">
    <source>
        <dbReference type="SAM" id="Phobius"/>
    </source>
</evidence>
<name>A0A1I7SWJ6_BURXY</name>
<comment type="similarity">
    <text evidence="3">Belongs to the PIGG/PIGN/PIGO family. PIGG subfamily.</text>
</comment>
<feature type="transmembrane region" description="Helical" evidence="11">
    <location>
        <begin position="686"/>
        <end position="710"/>
    </location>
</feature>
<evidence type="ECO:0000256" key="10">
    <source>
        <dbReference type="ARBA" id="ARBA00023180"/>
    </source>
</evidence>
<reference evidence="17" key="1">
    <citation type="submission" date="2016-11" db="UniProtKB">
        <authorList>
            <consortium name="WormBaseParasite"/>
        </authorList>
    </citation>
    <scope>IDENTIFICATION</scope>
</reference>
<keyword evidence="8 11" id="KW-1133">Transmembrane helix</keyword>
<dbReference type="eggNOG" id="KOG2125">
    <property type="taxonomic scope" value="Eukaryota"/>
</dbReference>
<accession>A0A1I7SWJ6</accession>
<evidence type="ECO:0000256" key="9">
    <source>
        <dbReference type="ARBA" id="ARBA00023136"/>
    </source>
</evidence>
<feature type="transmembrane region" description="Helical" evidence="11">
    <location>
        <begin position="374"/>
        <end position="392"/>
    </location>
</feature>
<keyword evidence="10" id="KW-0325">Glycoprotein</keyword>
<reference evidence="14" key="2">
    <citation type="submission" date="2020-08" db="EMBL/GenBank/DDBJ databases">
        <authorList>
            <person name="Kikuchi T."/>
        </authorList>
    </citation>
    <scope>NUCLEOTIDE SEQUENCE</scope>
    <source>
        <strain evidence="13">Ka4C1</strain>
    </source>
</reference>
<feature type="transmembrane region" description="Helical" evidence="11">
    <location>
        <begin position="659"/>
        <end position="680"/>
    </location>
</feature>
<dbReference type="InterPro" id="IPR002591">
    <property type="entry name" value="Phosphodiest/P_Trfase"/>
</dbReference>
<evidence type="ECO:0000259" key="12">
    <source>
        <dbReference type="Pfam" id="PF19316"/>
    </source>
</evidence>
<evidence type="ECO:0000256" key="1">
    <source>
        <dbReference type="ARBA" id="ARBA00004477"/>
    </source>
</evidence>
<evidence type="ECO:0000313" key="16">
    <source>
        <dbReference type="Proteomes" id="UP000659654"/>
    </source>
</evidence>
<organism evidence="15 17">
    <name type="scientific">Bursaphelenchus xylophilus</name>
    <name type="common">Pinewood nematode worm</name>
    <name type="synonym">Aphelenchoides xylophilus</name>
    <dbReference type="NCBI Taxonomy" id="6326"/>
    <lineage>
        <taxon>Eukaryota</taxon>
        <taxon>Metazoa</taxon>
        <taxon>Ecdysozoa</taxon>
        <taxon>Nematoda</taxon>
        <taxon>Chromadorea</taxon>
        <taxon>Rhabditida</taxon>
        <taxon>Tylenchina</taxon>
        <taxon>Tylenchomorpha</taxon>
        <taxon>Aphelenchoidea</taxon>
        <taxon>Aphelenchoididae</taxon>
        <taxon>Bursaphelenchus</taxon>
    </lineage>
</organism>